<protein>
    <submittedName>
        <fullName evidence="7">Uncharacterized protein</fullName>
    </submittedName>
</protein>
<evidence type="ECO:0000313" key="8">
    <source>
        <dbReference type="Proteomes" id="UP000769528"/>
    </source>
</evidence>
<dbReference type="Pfam" id="PF07946">
    <property type="entry name" value="CCDC47"/>
    <property type="match status" value="1"/>
</dbReference>
<keyword evidence="3 6" id="KW-1133">Transmembrane helix</keyword>
<evidence type="ECO:0000256" key="1">
    <source>
        <dbReference type="ARBA" id="ARBA00004167"/>
    </source>
</evidence>
<proteinExistence type="predicted"/>
<feature type="compositionally biased region" description="Acidic residues" evidence="5">
    <location>
        <begin position="433"/>
        <end position="451"/>
    </location>
</feature>
<dbReference type="GO" id="GO:0016020">
    <property type="term" value="C:membrane"/>
    <property type="evidence" value="ECO:0007669"/>
    <property type="project" value="UniProtKB-SubCell"/>
</dbReference>
<organism evidence="7 8">
    <name type="scientific">Wickerhamomyces mucosus</name>
    <dbReference type="NCBI Taxonomy" id="1378264"/>
    <lineage>
        <taxon>Eukaryota</taxon>
        <taxon>Fungi</taxon>
        <taxon>Dikarya</taxon>
        <taxon>Ascomycota</taxon>
        <taxon>Saccharomycotina</taxon>
        <taxon>Saccharomycetes</taxon>
        <taxon>Phaffomycetales</taxon>
        <taxon>Wickerhamomycetaceae</taxon>
        <taxon>Wickerhamomyces</taxon>
    </lineage>
</organism>
<dbReference type="GO" id="GO:0032469">
    <property type="term" value="P:endoplasmic reticulum calcium ion homeostasis"/>
    <property type="evidence" value="ECO:0007669"/>
    <property type="project" value="InterPro"/>
</dbReference>
<dbReference type="OrthoDB" id="10039147at2759"/>
<gene>
    <name evidence="7" type="ORF">WICMUC_004768</name>
</gene>
<dbReference type="PANTHER" id="PTHR12883:SF0">
    <property type="entry name" value="PAT COMPLEX SUBUNIT CCDC47"/>
    <property type="match status" value="1"/>
</dbReference>
<comment type="caution">
    <text evidence="7">The sequence shown here is derived from an EMBL/GenBank/DDBJ whole genome shotgun (WGS) entry which is preliminary data.</text>
</comment>
<dbReference type="GO" id="GO:0005509">
    <property type="term" value="F:calcium ion binding"/>
    <property type="evidence" value="ECO:0007669"/>
    <property type="project" value="InterPro"/>
</dbReference>
<dbReference type="Proteomes" id="UP000769528">
    <property type="component" value="Unassembled WGS sequence"/>
</dbReference>
<keyword evidence="2 6" id="KW-0812">Transmembrane</keyword>
<sequence length="451" mass="51937">MSDQSYFSEVIQYINKLQADYYKTPLDQLNELGLLGRIKLYDWHLEFIGLGLILTIILLFQIGAYLNQSKVSKILKSLTPLLDENFHQVGISDEKLFIKDSIQSFTSYATGRINISNLKINFKLAPRQNLIQYLLESIIGIFFPDWIEIPSDSIEIIIKPLNKIQPFIFAIVNKEGMNKFRDDNYFLSLTKISETIFSNNYVFMSESNELNENLINKDLIKILSDNSTDKILKYLAITDLPSNKPIKESDFTNDNNQLILKLNLLTDSKSLSIINSLVDQLIKLSDQLIKFQLKLDQQKKINNVRSNELIKLQKIIQDLKDEELKEQKLEIEKQIKKNSKLSPDELDKLEKRQKEKKERRQRNKLTKREVKVEVYEISKDLVKADEDEDAEFDKVDVTWTVDTALDPFVVTLVVPLGITTKVEPLDVKVEAPETGDEAGDPDEDGATVEVT</sequence>
<dbReference type="GO" id="GO:0005783">
    <property type="term" value="C:endoplasmic reticulum"/>
    <property type="evidence" value="ECO:0007669"/>
    <property type="project" value="InterPro"/>
</dbReference>
<accession>A0A9P8PH53</accession>
<dbReference type="AlphaFoldDB" id="A0A9P8PH53"/>
<comment type="subcellular location">
    <subcellularLocation>
        <location evidence="1">Membrane</location>
        <topology evidence="1">Single-pass membrane protein</topology>
    </subcellularLocation>
</comment>
<name>A0A9P8PH53_9ASCO</name>
<dbReference type="PANTHER" id="PTHR12883">
    <property type="entry name" value="ADIPOCYTE-SPECIFIC PROTEIN 4-RELATED"/>
    <property type="match status" value="1"/>
</dbReference>
<evidence type="ECO:0000256" key="5">
    <source>
        <dbReference type="SAM" id="MobiDB-lite"/>
    </source>
</evidence>
<evidence type="ECO:0000256" key="3">
    <source>
        <dbReference type="ARBA" id="ARBA00022989"/>
    </source>
</evidence>
<reference evidence="7" key="2">
    <citation type="submission" date="2021-01" db="EMBL/GenBank/DDBJ databases">
        <authorList>
            <person name="Schikora-Tamarit M.A."/>
        </authorList>
    </citation>
    <scope>NUCLEOTIDE SEQUENCE</scope>
    <source>
        <strain evidence="7">CBS6341</strain>
    </source>
</reference>
<feature type="transmembrane region" description="Helical" evidence="6">
    <location>
        <begin position="47"/>
        <end position="66"/>
    </location>
</feature>
<evidence type="ECO:0000256" key="4">
    <source>
        <dbReference type="ARBA" id="ARBA00023136"/>
    </source>
</evidence>
<evidence type="ECO:0000313" key="7">
    <source>
        <dbReference type="EMBL" id="KAH3671172.1"/>
    </source>
</evidence>
<keyword evidence="4 6" id="KW-0472">Membrane</keyword>
<feature type="region of interest" description="Disordered" evidence="5">
    <location>
        <begin position="342"/>
        <end position="363"/>
    </location>
</feature>
<keyword evidence="8" id="KW-1185">Reference proteome</keyword>
<dbReference type="EMBL" id="JAEUBF010001293">
    <property type="protein sequence ID" value="KAH3671172.1"/>
    <property type="molecule type" value="Genomic_DNA"/>
</dbReference>
<feature type="region of interest" description="Disordered" evidence="5">
    <location>
        <begin position="427"/>
        <end position="451"/>
    </location>
</feature>
<evidence type="ECO:0000256" key="6">
    <source>
        <dbReference type="SAM" id="Phobius"/>
    </source>
</evidence>
<feature type="compositionally biased region" description="Basic and acidic residues" evidence="5">
    <location>
        <begin position="342"/>
        <end position="358"/>
    </location>
</feature>
<evidence type="ECO:0000256" key="2">
    <source>
        <dbReference type="ARBA" id="ARBA00022692"/>
    </source>
</evidence>
<reference evidence="7" key="1">
    <citation type="journal article" date="2021" name="Open Biol.">
        <title>Shared evolutionary footprints suggest mitochondrial oxidative damage underlies multiple complex I losses in fungi.</title>
        <authorList>
            <person name="Schikora-Tamarit M.A."/>
            <person name="Marcet-Houben M."/>
            <person name="Nosek J."/>
            <person name="Gabaldon T."/>
        </authorList>
    </citation>
    <scope>NUCLEOTIDE SEQUENCE</scope>
    <source>
        <strain evidence="7">CBS6341</strain>
    </source>
</reference>
<dbReference type="InterPro" id="IPR012879">
    <property type="entry name" value="CCDC47"/>
</dbReference>